<keyword evidence="6" id="KW-0131">Cell cycle</keyword>
<evidence type="ECO:0000256" key="2">
    <source>
        <dbReference type="ARBA" id="ARBA00009008"/>
    </source>
</evidence>
<dbReference type="GO" id="GO:0051301">
    <property type="term" value="P:cell division"/>
    <property type="evidence" value="ECO:0007669"/>
    <property type="project" value="UniProtKB-KW"/>
</dbReference>
<keyword evidence="3" id="KW-0963">Cytoplasm</keyword>
<evidence type="ECO:0000313" key="9">
    <source>
        <dbReference type="Proteomes" id="UP000198855"/>
    </source>
</evidence>
<sequence>MPLTPLDIHNKEFGRRLRGYDEDEVNEFLDQVIKDYESIIRENKELQNQILGLQERLNHFSNIEETLSKTIIVAQEAADEVRNNAKKEAQLIIKESEKNADRIINESLSKSRKVSLEVEELKKQASIYRARFRTLVEAQLELLGQEGWDSLNAESSQISHTSSTVTHLTAEQLQRG</sequence>
<evidence type="ECO:0000256" key="4">
    <source>
        <dbReference type="ARBA" id="ARBA00022618"/>
    </source>
</evidence>
<comment type="similarity">
    <text evidence="2">Belongs to the DivIVA family.</text>
</comment>
<dbReference type="RefSeq" id="WP_091180785.1">
    <property type="nucleotide sequence ID" value="NZ_FOMT01000001.1"/>
</dbReference>
<proteinExistence type="inferred from homology"/>
<keyword evidence="9" id="KW-1185">Reference proteome</keyword>
<organism evidence="8 9">
    <name type="scientific">Paenibacillus catalpae</name>
    <dbReference type="NCBI Taxonomy" id="1045775"/>
    <lineage>
        <taxon>Bacteria</taxon>
        <taxon>Bacillati</taxon>
        <taxon>Bacillota</taxon>
        <taxon>Bacilli</taxon>
        <taxon>Bacillales</taxon>
        <taxon>Paenibacillaceae</taxon>
        <taxon>Paenibacillus</taxon>
    </lineage>
</organism>
<dbReference type="NCBIfam" id="TIGR03544">
    <property type="entry name" value="DivI1A_domain"/>
    <property type="match status" value="1"/>
</dbReference>
<evidence type="ECO:0000256" key="1">
    <source>
        <dbReference type="ARBA" id="ARBA00004496"/>
    </source>
</evidence>
<evidence type="ECO:0000256" key="7">
    <source>
        <dbReference type="SAM" id="Coils"/>
    </source>
</evidence>
<dbReference type="Proteomes" id="UP000198855">
    <property type="component" value="Unassembled WGS sequence"/>
</dbReference>
<evidence type="ECO:0000256" key="5">
    <source>
        <dbReference type="ARBA" id="ARBA00023054"/>
    </source>
</evidence>
<accession>A0A1I1TR40</accession>
<gene>
    <name evidence="8" type="ORF">SAMN05216378_0579</name>
</gene>
<comment type="subcellular location">
    <subcellularLocation>
        <location evidence="1">Cytoplasm</location>
    </subcellularLocation>
</comment>
<dbReference type="OrthoDB" id="9815492at2"/>
<reference evidence="9" key="1">
    <citation type="submission" date="2016-10" db="EMBL/GenBank/DDBJ databases">
        <authorList>
            <person name="Varghese N."/>
            <person name="Submissions S."/>
        </authorList>
    </citation>
    <scope>NUCLEOTIDE SEQUENCE [LARGE SCALE GENOMIC DNA]</scope>
    <source>
        <strain evidence="9">CGMCC 1.10784</strain>
    </source>
</reference>
<evidence type="ECO:0000256" key="3">
    <source>
        <dbReference type="ARBA" id="ARBA00022490"/>
    </source>
</evidence>
<dbReference type="EMBL" id="FOMT01000001">
    <property type="protein sequence ID" value="SFD59708.1"/>
    <property type="molecule type" value="Genomic_DNA"/>
</dbReference>
<evidence type="ECO:0000256" key="6">
    <source>
        <dbReference type="ARBA" id="ARBA00023306"/>
    </source>
</evidence>
<name>A0A1I1TR40_9BACL</name>
<keyword evidence="5 7" id="KW-0175">Coiled coil</keyword>
<protein>
    <submittedName>
        <fullName evidence="8">Cell division initiation protein</fullName>
    </submittedName>
</protein>
<evidence type="ECO:0000313" key="8">
    <source>
        <dbReference type="EMBL" id="SFD59708.1"/>
    </source>
</evidence>
<dbReference type="InterPro" id="IPR019933">
    <property type="entry name" value="DivIVA_domain"/>
</dbReference>
<keyword evidence="4 8" id="KW-0132">Cell division</keyword>
<dbReference type="PANTHER" id="PTHR35794:SF2">
    <property type="entry name" value="CELL DIVISION PROTEIN DIVIVA"/>
    <property type="match status" value="1"/>
</dbReference>
<dbReference type="AlphaFoldDB" id="A0A1I1TR40"/>
<dbReference type="PANTHER" id="PTHR35794">
    <property type="entry name" value="CELL DIVISION PROTEIN DIVIVA"/>
    <property type="match status" value="1"/>
</dbReference>
<dbReference type="GO" id="GO:0005737">
    <property type="term" value="C:cytoplasm"/>
    <property type="evidence" value="ECO:0007669"/>
    <property type="project" value="UniProtKB-SubCell"/>
</dbReference>
<dbReference type="Gene3D" id="6.10.250.660">
    <property type="match status" value="1"/>
</dbReference>
<dbReference type="STRING" id="1045775.SAMN05216378_0579"/>
<dbReference type="InterPro" id="IPR007793">
    <property type="entry name" value="DivIVA_fam"/>
</dbReference>
<feature type="coiled-coil region" evidence="7">
    <location>
        <begin position="29"/>
        <end position="106"/>
    </location>
</feature>
<dbReference type="Pfam" id="PF05103">
    <property type="entry name" value="DivIVA"/>
    <property type="match status" value="1"/>
</dbReference>